<dbReference type="GO" id="GO:0016491">
    <property type="term" value="F:oxidoreductase activity"/>
    <property type="evidence" value="ECO:0007669"/>
    <property type="project" value="InterPro"/>
</dbReference>
<evidence type="ECO:0000259" key="1">
    <source>
        <dbReference type="Pfam" id="PF07992"/>
    </source>
</evidence>
<protein>
    <submittedName>
        <fullName evidence="2">Sulfide-quinone reductase</fullName>
    </submittedName>
</protein>
<dbReference type="OrthoDB" id="9781621at2"/>
<dbReference type="InterPro" id="IPR052541">
    <property type="entry name" value="SQRD"/>
</dbReference>
<dbReference type="EMBL" id="HG916765">
    <property type="protein sequence ID" value="CDM24120.1"/>
    <property type="molecule type" value="Genomic_DNA"/>
</dbReference>
<keyword evidence="3" id="KW-1185">Reference proteome</keyword>
<dbReference type="InterPro" id="IPR036188">
    <property type="entry name" value="FAD/NAD-bd_sf"/>
</dbReference>
<name>W8X932_CASD6</name>
<organism evidence="2 3">
    <name type="scientific">Castellaniella defragrans (strain DSM 12143 / CCUG 39792 / 65Phen)</name>
    <name type="common">Alcaligenes defragrans</name>
    <dbReference type="NCBI Taxonomy" id="1437824"/>
    <lineage>
        <taxon>Bacteria</taxon>
        <taxon>Pseudomonadati</taxon>
        <taxon>Pseudomonadota</taxon>
        <taxon>Betaproteobacteria</taxon>
        <taxon>Burkholderiales</taxon>
        <taxon>Alcaligenaceae</taxon>
        <taxon>Castellaniella</taxon>
    </lineage>
</organism>
<reference evidence="2 3" key="1">
    <citation type="journal article" date="2014" name="BMC Microbiol.">
        <title>The oxygen-independent metabolism of cyclic monoterpenes in Castellaniella defragrans 65Phen.</title>
        <authorList>
            <person name="Petasch J."/>
            <person name="Disch E.M."/>
            <person name="Markert S."/>
            <person name="Becher D."/>
            <person name="Schweder T."/>
            <person name="Huttel B."/>
            <person name="Reinhardt R."/>
            <person name="Harder J."/>
        </authorList>
    </citation>
    <scope>NUCLEOTIDE SEQUENCE [LARGE SCALE GENOMIC DNA]</scope>
    <source>
        <strain evidence="2">65Phen</strain>
    </source>
</reference>
<dbReference type="PANTHER" id="PTHR43755:SF1">
    <property type="entry name" value="FAD-DEPENDENT PYRIDINE NUCLEOTIDE-DISULPHIDE OXIDOREDUCTASE"/>
    <property type="match status" value="1"/>
</dbReference>
<dbReference type="KEGG" id="cdn:BN940_08286"/>
<gene>
    <name evidence="2" type="ORF">BN940_08286</name>
</gene>
<feature type="domain" description="FAD/NAD(P)-binding" evidence="1">
    <location>
        <begin position="22"/>
        <end position="324"/>
    </location>
</feature>
<proteinExistence type="predicted"/>
<dbReference type="AlphaFoldDB" id="W8X932"/>
<dbReference type="SUPFAM" id="SSF51905">
    <property type="entry name" value="FAD/NAD(P)-binding domain"/>
    <property type="match status" value="1"/>
</dbReference>
<dbReference type="Pfam" id="PF07992">
    <property type="entry name" value="Pyr_redox_2"/>
    <property type="match status" value="1"/>
</dbReference>
<dbReference type="InterPro" id="IPR023753">
    <property type="entry name" value="FAD/NAD-binding_dom"/>
</dbReference>
<dbReference type="Proteomes" id="UP000019805">
    <property type="component" value="Chromosome"/>
</dbReference>
<dbReference type="eggNOG" id="COG0446">
    <property type="taxonomic scope" value="Bacteria"/>
</dbReference>
<dbReference type="STRING" id="1437824.BN940_08286"/>
<dbReference type="HOGENOM" id="CLU_050485_0_0_4"/>
<dbReference type="Gene3D" id="3.50.50.100">
    <property type="match status" value="1"/>
</dbReference>
<sequence>MPHPPHPDPAGRAGAARRHPPHIAILGAGFAALAAVRRLRRQAPQARITLIAPEPVFTYLPSLIWIPTGLRDAGDLRVPLRGFLDRHRVEFVAARATGLADGGRRVLTSQGEIANDALLIATGGRFLRALPGIEHAHVLCEGPDAACAIRERLVRMDAGRLAFGFGTNPREPGAMRGGPIFELLFGIETWLRRTRRRDRFELTFFHASERPGERLGARAVPAILADMAARGIRTRLGEPPRSFTAEGVVTAEGSIPADMILFMPGLEGPDWAAASGLPLSPGGFFRADAHCRVEGAQRVYVAGDAGSHPGPDWLPKQAHMAELQADAAARNLLDELAGRPPRARPRPELLCVIDTLDAGTLVYRGACRSWMLPRTRLLHWAKKRFEARYLGALRRGAPPV</sequence>
<dbReference type="PANTHER" id="PTHR43755">
    <property type="match status" value="1"/>
</dbReference>
<accession>W8X932</accession>
<evidence type="ECO:0000313" key="3">
    <source>
        <dbReference type="Proteomes" id="UP000019805"/>
    </source>
</evidence>
<evidence type="ECO:0000313" key="2">
    <source>
        <dbReference type="EMBL" id="CDM24120.1"/>
    </source>
</evidence>
<dbReference type="RefSeq" id="WP_084330579.1">
    <property type="nucleotide sequence ID" value="NZ_HG916765.1"/>
</dbReference>